<accession>A0A8J6D9F8</accession>
<comment type="caution">
    <text evidence="1">The sequence shown here is derived from an EMBL/GenBank/DDBJ whole genome shotgun (WGS) entry which is preliminary data.</text>
</comment>
<keyword evidence="2" id="KW-1185">Reference proteome</keyword>
<gene>
    <name evidence="1" type="ORF">CXB51_002672</name>
</gene>
<evidence type="ECO:0000313" key="2">
    <source>
        <dbReference type="Proteomes" id="UP000701853"/>
    </source>
</evidence>
<sequence>MYFGVPNRLLVFCSIPRLFSNTCMGIHTKDSENSTRLIF</sequence>
<name>A0A8J6D9F8_9ROSI</name>
<reference evidence="1 2" key="1">
    <citation type="journal article" date="2021" name="bioRxiv">
        <title>The Gossypium anomalum genome as a resource for cotton improvement and evolutionary analysis of hybrid incompatibility.</title>
        <authorList>
            <person name="Grover C.E."/>
            <person name="Yuan D."/>
            <person name="Arick M.A."/>
            <person name="Miller E.R."/>
            <person name="Hu G."/>
            <person name="Peterson D.G."/>
            <person name="Wendel J.F."/>
            <person name="Udall J.A."/>
        </authorList>
    </citation>
    <scope>NUCLEOTIDE SEQUENCE [LARGE SCALE GENOMIC DNA]</scope>
    <source>
        <strain evidence="1">JFW-Udall</strain>
        <tissue evidence="1">Leaf</tissue>
    </source>
</reference>
<evidence type="ECO:0000313" key="1">
    <source>
        <dbReference type="EMBL" id="KAG8500544.1"/>
    </source>
</evidence>
<dbReference type="EMBL" id="JAHUZN010000002">
    <property type="protein sequence ID" value="KAG8500544.1"/>
    <property type="molecule type" value="Genomic_DNA"/>
</dbReference>
<protein>
    <submittedName>
        <fullName evidence="1">Uncharacterized protein</fullName>
    </submittedName>
</protein>
<dbReference type="Proteomes" id="UP000701853">
    <property type="component" value="Chromosome 2"/>
</dbReference>
<organism evidence="1 2">
    <name type="scientific">Gossypium anomalum</name>
    <dbReference type="NCBI Taxonomy" id="47600"/>
    <lineage>
        <taxon>Eukaryota</taxon>
        <taxon>Viridiplantae</taxon>
        <taxon>Streptophyta</taxon>
        <taxon>Embryophyta</taxon>
        <taxon>Tracheophyta</taxon>
        <taxon>Spermatophyta</taxon>
        <taxon>Magnoliopsida</taxon>
        <taxon>eudicotyledons</taxon>
        <taxon>Gunneridae</taxon>
        <taxon>Pentapetalae</taxon>
        <taxon>rosids</taxon>
        <taxon>malvids</taxon>
        <taxon>Malvales</taxon>
        <taxon>Malvaceae</taxon>
        <taxon>Malvoideae</taxon>
        <taxon>Gossypium</taxon>
    </lineage>
</organism>
<dbReference type="AlphaFoldDB" id="A0A8J6D9F8"/>
<proteinExistence type="predicted"/>